<accession>A0A094JAX2</accession>
<dbReference type="PROSITE" id="PS51257">
    <property type="entry name" value="PROKAR_LIPOPROTEIN"/>
    <property type="match status" value="1"/>
</dbReference>
<keyword evidence="2 3" id="KW-0408">Iron</keyword>
<dbReference type="GO" id="GO:0009055">
    <property type="term" value="F:electron transfer activity"/>
    <property type="evidence" value="ECO:0007669"/>
    <property type="project" value="InterPro"/>
</dbReference>
<evidence type="ECO:0000256" key="3">
    <source>
        <dbReference type="PROSITE-ProRule" id="PRU00433"/>
    </source>
</evidence>
<dbReference type="SUPFAM" id="SSF48695">
    <property type="entry name" value="Multiheme cytochromes"/>
    <property type="match status" value="2"/>
</dbReference>
<evidence type="ECO:0000313" key="7">
    <source>
        <dbReference type="Proteomes" id="UP000029264"/>
    </source>
</evidence>
<keyword evidence="7" id="KW-1185">Reference proteome</keyword>
<keyword evidence="1 3" id="KW-0479">Metal-binding</keyword>
<dbReference type="EMBL" id="JPEO01000009">
    <property type="protein sequence ID" value="KFZ37070.1"/>
    <property type="molecule type" value="Genomic_DNA"/>
</dbReference>
<dbReference type="Proteomes" id="UP000029264">
    <property type="component" value="Unassembled WGS sequence"/>
</dbReference>
<evidence type="ECO:0000313" key="6">
    <source>
        <dbReference type="EMBL" id="KFZ37070.1"/>
    </source>
</evidence>
<dbReference type="Pfam" id="PF22113">
    <property type="entry name" value="Mtrc-MtrF_II-IV_dom"/>
    <property type="match status" value="2"/>
</dbReference>
<evidence type="ECO:0000256" key="4">
    <source>
        <dbReference type="SAM" id="SignalP"/>
    </source>
</evidence>
<dbReference type="eggNOG" id="COG3303">
    <property type="taxonomic scope" value="Bacteria"/>
</dbReference>
<dbReference type="OrthoDB" id="9146465at2"/>
<dbReference type="GO" id="GO:0046872">
    <property type="term" value="F:metal ion binding"/>
    <property type="evidence" value="ECO:0007669"/>
    <property type="project" value="UniProtKB-KW"/>
</dbReference>
<evidence type="ECO:0000256" key="1">
    <source>
        <dbReference type="ARBA" id="ARBA00022723"/>
    </source>
</evidence>
<dbReference type="AlphaFoldDB" id="A0A094JAX2"/>
<evidence type="ECO:0000256" key="2">
    <source>
        <dbReference type="ARBA" id="ARBA00023004"/>
    </source>
</evidence>
<protein>
    <recommendedName>
        <fullName evidence="5">Cytochrome c domain-containing protein</fullName>
    </recommendedName>
</protein>
<sequence length="763" mass="78620">MMKNHNMSLLALMLSGMLAVTACGDGSDGADGAPGAPGANGADGADGQNGLNAGDVVSTVYKAGDVTFTIDPAENTLAGGDALALKFSVTSKNQAGEDKPLTGLDMIAVYSITAMTNTTDDGPAVFWENNAETAAGAHSMYCTLDGTYSSRGQTGEACTLVEDPANPGTYTGTWTYTDTTAPIMNAADDLNAPHRVMIRAYNVTDADGNSVSDKILGSLDYIPATGETGVTTGKDTVADAACKQCHGESATSGNIANISAHGNYQSVENCVFCHNPATQPDEEQAAEGYVFDLPAMIHRIHGGAHLAELAQYGFIQAEEWSEIGYPAPLNECTVCHSEEEGKTTWNDEPTRAACTGCHTNINFATGAGHASFALAQADDSQCASCHSAGGLAPINAHRVGERKELASLVQIDFTGASVAAGTLTVTADVTVNGALSSDLSVLGVAATLMGNVNDDGSVSRWGSRPALTAGTFTETGKLVLTRAVTAEEGSGTIYVGTEATFCVGTDNQAATCDETADLAYGNPVEVVHGSSVFSTAIGVTADTKFFDLDTAAADDEGMPARFAGTDQITVSVAKCEACHNNLDVTKGAGHGVYKFTQCMDCHNNDYAGSYHPNAVFKNADGVAESKGVTPFANRDLVTVVHRYHSGNFDVIEGVHTDADGSVVGFPGVQGDCTACHNGTPLFAADGGLTSGKRSIAVTGGYISPVAESCRSCHNSDSALAHFKSNGATTADAPDSTADLPVESCSTCHGEGKTYGYDKVHVKF</sequence>
<dbReference type="InterPro" id="IPR054337">
    <property type="entry name" value="Mtrc-MtrF-like_dom_II/IV"/>
</dbReference>
<reference evidence="6 7" key="1">
    <citation type="submission" date="2014-06" db="EMBL/GenBank/DDBJ databases">
        <title>Shewanella sp. YQH10.</title>
        <authorList>
            <person name="Liu Y."/>
            <person name="Zeng R."/>
        </authorList>
    </citation>
    <scope>NUCLEOTIDE SEQUENCE [LARGE SCALE GENOMIC DNA]</scope>
    <source>
        <strain evidence="6 7">YQH10</strain>
    </source>
</reference>
<organism evidence="6 7">
    <name type="scientific">Shewanella mangrovi</name>
    <dbReference type="NCBI Taxonomy" id="1515746"/>
    <lineage>
        <taxon>Bacteria</taxon>
        <taxon>Pseudomonadati</taxon>
        <taxon>Pseudomonadota</taxon>
        <taxon>Gammaproteobacteria</taxon>
        <taxon>Alteromonadales</taxon>
        <taxon>Shewanellaceae</taxon>
        <taxon>Shewanella</taxon>
    </lineage>
</organism>
<gene>
    <name evidence="6" type="ORF">HR45_12595</name>
</gene>
<keyword evidence="3" id="KW-0349">Heme</keyword>
<evidence type="ECO:0000259" key="5">
    <source>
        <dbReference type="PROSITE" id="PS51007"/>
    </source>
</evidence>
<comment type="caution">
    <text evidence="6">The sequence shown here is derived from an EMBL/GenBank/DDBJ whole genome shotgun (WGS) entry which is preliminary data.</text>
</comment>
<dbReference type="PROSITE" id="PS51007">
    <property type="entry name" value="CYTC"/>
    <property type="match status" value="1"/>
</dbReference>
<dbReference type="InterPro" id="IPR009056">
    <property type="entry name" value="Cyt_c-like_dom"/>
</dbReference>
<name>A0A094JAX2_9GAMM</name>
<dbReference type="InterPro" id="IPR036280">
    <property type="entry name" value="Multihaem_cyt_sf"/>
</dbReference>
<dbReference type="NCBIfam" id="TIGR03507">
    <property type="entry name" value="decahem_SO1788"/>
    <property type="match status" value="1"/>
</dbReference>
<dbReference type="GO" id="GO:0020037">
    <property type="term" value="F:heme binding"/>
    <property type="evidence" value="ECO:0007669"/>
    <property type="project" value="InterPro"/>
</dbReference>
<proteinExistence type="predicted"/>
<feature type="chain" id="PRO_5001900513" description="Cytochrome c domain-containing protein" evidence="4">
    <location>
        <begin position="23"/>
        <end position="763"/>
    </location>
</feature>
<dbReference type="InterPro" id="IPR020014">
    <property type="entry name" value="Decahaem_cyt-c_OmcA/MtrC"/>
</dbReference>
<feature type="signal peptide" evidence="4">
    <location>
        <begin position="1"/>
        <end position="22"/>
    </location>
</feature>
<keyword evidence="4" id="KW-0732">Signal</keyword>
<feature type="domain" description="Cytochrome c" evidence="5">
    <location>
        <begin position="363"/>
        <end position="452"/>
    </location>
</feature>
<dbReference type="STRING" id="1515746.HR45_12595"/>
<dbReference type="Gene3D" id="1.10.720.180">
    <property type="match status" value="2"/>
</dbReference>